<keyword evidence="5" id="KW-0239">DNA-directed DNA polymerase</keyword>
<keyword evidence="3 8" id="KW-0548">Nucleotidyltransferase</keyword>
<evidence type="ECO:0000256" key="6">
    <source>
        <dbReference type="ARBA" id="ARBA00034754"/>
    </source>
</evidence>
<evidence type="ECO:0000256" key="3">
    <source>
        <dbReference type="ARBA" id="ARBA00022695"/>
    </source>
</evidence>
<organism evidence="8">
    <name type="scientific">uncultured Sphingomonadaceae bacterium</name>
    <dbReference type="NCBI Taxonomy" id="169976"/>
    <lineage>
        <taxon>Bacteria</taxon>
        <taxon>Pseudomonadati</taxon>
        <taxon>Pseudomonadota</taxon>
        <taxon>Alphaproteobacteria</taxon>
        <taxon>Sphingomonadales</taxon>
        <taxon>Sphingomonadaceae</taxon>
        <taxon>environmental samples</taxon>
    </lineage>
</organism>
<dbReference type="PANTHER" id="PTHR34388:SF1">
    <property type="entry name" value="DNA POLYMERASE III SUBUNIT DELTA"/>
    <property type="match status" value="1"/>
</dbReference>
<evidence type="ECO:0000256" key="7">
    <source>
        <dbReference type="ARBA" id="ARBA00049244"/>
    </source>
</evidence>
<dbReference type="InterPro" id="IPR005790">
    <property type="entry name" value="DNA_polIII_delta"/>
</dbReference>
<dbReference type="AlphaFoldDB" id="A0A6J4SZ21"/>
<dbReference type="NCBIfam" id="TIGR01128">
    <property type="entry name" value="holA"/>
    <property type="match status" value="1"/>
</dbReference>
<keyword evidence="4" id="KW-0235">DNA replication</keyword>
<evidence type="ECO:0000256" key="5">
    <source>
        <dbReference type="ARBA" id="ARBA00022932"/>
    </source>
</evidence>
<proteinExistence type="inferred from homology"/>
<dbReference type="GO" id="GO:0003887">
    <property type="term" value="F:DNA-directed DNA polymerase activity"/>
    <property type="evidence" value="ECO:0007669"/>
    <property type="project" value="UniProtKB-KW"/>
</dbReference>
<gene>
    <name evidence="8" type="ORF">AVDCRST_MAG39-1882</name>
</gene>
<dbReference type="EMBL" id="CADCVW010000075">
    <property type="protein sequence ID" value="CAA9508924.1"/>
    <property type="molecule type" value="Genomic_DNA"/>
</dbReference>
<comment type="catalytic activity">
    <reaction evidence="7">
        <text>DNA(n) + a 2'-deoxyribonucleoside 5'-triphosphate = DNA(n+1) + diphosphate</text>
        <dbReference type="Rhea" id="RHEA:22508"/>
        <dbReference type="Rhea" id="RHEA-COMP:17339"/>
        <dbReference type="Rhea" id="RHEA-COMP:17340"/>
        <dbReference type="ChEBI" id="CHEBI:33019"/>
        <dbReference type="ChEBI" id="CHEBI:61560"/>
        <dbReference type="ChEBI" id="CHEBI:173112"/>
        <dbReference type="EC" id="2.7.7.7"/>
    </reaction>
</comment>
<evidence type="ECO:0000256" key="4">
    <source>
        <dbReference type="ARBA" id="ARBA00022705"/>
    </source>
</evidence>
<dbReference type="InterPro" id="IPR008921">
    <property type="entry name" value="DNA_pol3_clamp-load_cplx_C"/>
</dbReference>
<dbReference type="GO" id="GO:0003677">
    <property type="term" value="F:DNA binding"/>
    <property type="evidence" value="ECO:0007669"/>
    <property type="project" value="InterPro"/>
</dbReference>
<sequence>MKAANREAIARALARPDAGGARLFLLHGPDESGSRALLGKLAGTLGPDADRVQLTPAQLVEDPALLSDEAAAFSMFGGPRWISVEGAGRPDDLLPAVSALLEAPHAGGATVVLLFGNVLPGASKLLALALSHPAVQCFASYPPEARDAGQLVVELGREAGLRIAPDLAAQIADDCGNDRGVIAREMEKLALFLDAGPDGPRELTRDAYDQLSAGAEKGNLSRLIDAVLGGDGASLDVELARLSAERVEGVVLVRALLRRLHLLAKLGAEVADGNSVSAVMATQGRAIFWRDKAAVAAQLGRWRPERVSRAIDRAAALERGLKASGGPGTVAVDEELFALARAAGRGR</sequence>
<dbReference type="PANTHER" id="PTHR34388">
    <property type="entry name" value="DNA POLYMERASE III SUBUNIT DELTA"/>
    <property type="match status" value="1"/>
</dbReference>
<dbReference type="GO" id="GO:0006261">
    <property type="term" value="P:DNA-templated DNA replication"/>
    <property type="evidence" value="ECO:0007669"/>
    <property type="project" value="TreeGrafter"/>
</dbReference>
<protein>
    <recommendedName>
        <fullName evidence="1">DNA-directed DNA polymerase</fullName>
        <ecNumber evidence="1">2.7.7.7</ecNumber>
    </recommendedName>
</protein>
<dbReference type="GO" id="GO:0009360">
    <property type="term" value="C:DNA polymerase III complex"/>
    <property type="evidence" value="ECO:0007669"/>
    <property type="project" value="TreeGrafter"/>
</dbReference>
<dbReference type="SUPFAM" id="SSF48019">
    <property type="entry name" value="post-AAA+ oligomerization domain-like"/>
    <property type="match status" value="1"/>
</dbReference>
<evidence type="ECO:0000256" key="1">
    <source>
        <dbReference type="ARBA" id="ARBA00012417"/>
    </source>
</evidence>
<dbReference type="EC" id="2.7.7.7" evidence="1"/>
<evidence type="ECO:0000313" key="8">
    <source>
        <dbReference type="EMBL" id="CAA9508924.1"/>
    </source>
</evidence>
<evidence type="ECO:0000256" key="2">
    <source>
        <dbReference type="ARBA" id="ARBA00022679"/>
    </source>
</evidence>
<dbReference type="Gene3D" id="1.10.8.60">
    <property type="match status" value="1"/>
</dbReference>
<reference evidence="8" key="1">
    <citation type="submission" date="2020-02" db="EMBL/GenBank/DDBJ databases">
        <authorList>
            <person name="Meier V. D."/>
        </authorList>
    </citation>
    <scope>NUCLEOTIDE SEQUENCE</scope>
    <source>
        <strain evidence="8">AVDCRST_MAG39</strain>
    </source>
</reference>
<name>A0A6J4SZ21_9SPHN</name>
<keyword evidence="2 8" id="KW-0808">Transferase</keyword>
<accession>A0A6J4SZ21</accession>
<dbReference type="Gene3D" id="1.20.272.10">
    <property type="match status" value="1"/>
</dbReference>
<comment type="similarity">
    <text evidence="6">Belongs to the DNA polymerase HolA subunit family.</text>
</comment>